<evidence type="ECO:0000256" key="1">
    <source>
        <dbReference type="SAM" id="MobiDB-lite"/>
    </source>
</evidence>
<sequence length="114" mass="12971">GHCRAAGHRRSRLAALRRDGRPLRAQHLLRPARAGGPAPPRPPAHRRAPDDRAPRKLPGRLPRRGRYQHHGALRSLRAFAPGGRANQKLGLHRRRGPEPRHAHQPARRHCRRPR</sequence>
<reference evidence="2" key="1">
    <citation type="journal article" date="2019" name="Sci. Rep.">
        <title>Draft genome of Tanacetum cinerariifolium, the natural source of mosquito coil.</title>
        <authorList>
            <person name="Yamashiro T."/>
            <person name="Shiraishi A."/>
            <person name="Satake H."/>
            <person name="Nakayama K."/>
        </authorList>
    </citation>
    <scope>NUCLEOTIDE SEQUENCE</scope>
</reference>
<feature type="non-terminal residue" evidence="2">
    <location>
        <position position="1"/>
    </location>
</feature>
<comment type="caution">
    <text evidence="2">The sequence shown here is derived from an EMBL/GenBank/DDBJ whole genome shotgun (WGS) entry which is preliminary data.</text>
</comment>
<dbReference type="EMBL" id="BKCJ011767429">
    <property type="protein sequence ID" value="GFD51238.1"/>
    <property type="molecule type" value="Genomic_DNA"/>
</dbReference>
<evidence type="ECO:0000313" key="2">
    <source>
        <dbReference type="EMBL" id="GFD51238.1"/>
    </source>
</evidence>
<feature type="region of interest" description="Disordered" evidence="1">
    <location>
        <begin position="1"/>
        <end position="114"/>
    </location>
</feature>
<gene>
    <name evidence="2" type="ORF">Tci_923207</name>
</gene>
<accession>A0A699X041</accession>
<name>A0A699X041_TANCI</name>
<feature type="compositionally biased region" description="Basic residues" evidence="1">
    <location>
        <begin position="55"/>
        <end position="72"/>
    </location>
</feature>
<proteinExistence type="predicted"/>
<protein>
    <submittedName>
        <fullName evidence="2">Uncharacterized protein</fullName>
    </submittedName>
</protein>
<feature type="non-terminal residue" evidence="2">
    <location>
        <position position="114"/>
    </location>
</feature>
<dbReference type="AlphaFoldDB" id="A0A699X041"/>
<organism evidence="2">
    <name type="scientific">Tanacetum cinerariifolium</name>
    <name type="common">Dalmatian daisy</name>
    <name type="synonym">Chrysanthemum cinerariifolium</name>
    <dbReference type="NCBI Taxonomy" id="118510"/>
    <lineage>
        <taxon>Eukaryota</taxon>
        <taxon>Viridiplantae</taxon>
        <taxon>Streptophyta</taxon>
        <taxon>Embryophyta</taxon>
        <taxon>Tracheophyta</taxon>
        <taxon>Spermatophyta</taxon>
        <taxon>Magnoliopsida</taxon>
        <taxon>eudicotyledons</taxon>
        <taxon>Gunneridae</taxon>
        <taxon>Pentapetalae</taxon>
        <taxon>asterids</taxon>
        <taxon>campanulids</taxon>
        <taxon>Asterales</taxon>
        <taxon>Asteraceae</taxon>
        <taxon>Asteroideae</taxon>
        <taxon>Anthemideae</taxon>
        <taxon>Anthemidinae</taxon>
        <taxon>Tanacetum</taxon>
    </lineage>
</organism>
<feature type="compositionally biased region" description="Basic residues" evidence="1">
    <location>
        <begin position="1"/>
        <end position="12"/>
    </location>
</feature>
<feature type="compositionally biased region" description="Basic residues" evidence="1">
    <location>
        <begin position="102"/>
        <end position="114"/>
    </location>
</feature>